<dbReference type="EC" id="2.7.7.3" evidence="9"/>
<dbReference type="NCBIfam" id="TIGR00125">
    <property type="entry name" value="cyt_tran_rel"/>
    <property type="match status" value="1"/>
</dbReference>
<dbReference type="KEGG" id="cbab:SMCB_0874"/>
<dbReference type="AlphaFoldDB" id="A0A060NMT6"/>
<gene>
    <name evidence="9" type="primary">coaD</name>
    <name evidence="11" type="ORF">SMCB_0874</name>
</gene>
<comment type="cofactor">
    <cofactor evidence="9">
        <name>Mg(2+)</name>
        <dbReference type="ChEBI" id="CHEBI:18420"/>
    </cofactor>
</comment>
<dbReference type="PANTHER" id="PTHR21342">
    <property type="entry name" value="PHOSPHOPANTETHEINE ADENYLYLTRANSFERASE"/>
    <property type="match status" value="1"/>
</dbReference>
<comment type="subcellular location">
    <subcellularLocation>
        <location evidence="9">Cytoplasm</location>
    </subcellularLocation>
</comment>
<keyword evidence="1 9" id="KW-0963">Cytoplasm</keyword>
<evidence type="ECO:0000256" key="8">
    <source>
        <dbReference type="ARBA" id="ARBA00029346"/>
    </source>
</evidence>
<evidence type="ECO:0000256" key="5">
    <source>
        <dbReference type="ARBA" id="ARBA00022840"/>
    </source>
</evidence>
<dbReference type="Gene3D" id="3.40.50.620">
    <property type="entry name" value="HUPs"/>
    <property type="match status" value="1"/>
</dbReference>
<feature type="binding site" evidence="9">
    <location>
        <position position="118"/>
    </location>
    <ligand>
        <name>ATP</name>
        <dbReference type="ChEBI" id="CHEBI:30616"/>
    </ligand>
</feature>
<evidence type="ECO:0000256" key="7">
    <source>
        <dbReference type="ARBA" id="ARBA00022993"/>
    </source>
</evidence>
<dbReference type="HAMAP" id="MF_00151">
    <property type="entry name" value="PPAT_bact"/>
    <property type="match status" value="1"/>
</dbReference>
<dbReference type="GO" id="GO:0005524">
    <property type="term" value="F:ATP binding"/>
    <property type="evidence" value="ECO:0007669"/>
    <property type="project" value="UniProtKB-KW"/>
</dbReference>
<feature type="binding site" evidence="9">
    <location>
        <position position="29"/>
    </location>
    <ligand>
        <name>substrate</name>
    </ligand>
</feature>
<dbReference type="EMBL" id="AP014569">
    <property type="protein sequence ID" value="BAO83102.1"/>
    <property type="molecule type" value="Genomic_DNA"/>
</dbReference>
<keyword evidence="2 9" id="KW-0808">Transferase</keyword>
<dbReference type="OrthoDB" id="9806661at2"/>
<keyword evidence="6 9" id="KW-0460">Magnesium</keyword>
<dbReference type="UniPathway" id="UPA00241">
    <property type="reaction ID" value="UER00355"/>
</dbReference>
<dbReference type="HOGENOM" id="CLU_100149_0_1_4"/>
<evidence type="ECO:0000313" key="12">
    <source>
        <dbReference type="Proteomes" id="UP000066014"/>
    </source>
</evidence>
<evidence type="ECO:0000256" key="2">
    <source>
        <dbReference type="ARBA" id="ARBA00022679"/>
    </source>
</evidence>
<evidence type="ECO:0000256" key="6">
    <source>
        <dbReference type="ARBA" id="ARBA00022842"/>
    </source>
</evidence>
<dbReference type="STRING" id="1458426.SMCB_0874"/>
<comment type="similarity">
    <text evidence="9">Belongs to the bacterial CoaD family.</text>
</comment>
<feature type="binding site" evidence="9">
    <location>
        <begin position="29"/>
        <end position="30"/>
    </location>
    <ligand>
        <name>ATP</name>
        <dbReference type="ChEBI" id="CHEBI:30616"/>
    </ligand>
</feature>
<keyword evidence="5 9" id="KW-0067">ATP-binding</keyword>
<feature type="binding site" evidence="9">
    <location>
        <position position="37"/>
    </location>
    <ligand>
        <name>ATP</name>
        <dbReference type="ChEBI" id="CHEBI:30616"/>
    </ligand>
</feature>
<sequence length="182" mass="19671">MSRSASTKAAAKAAAKPTSEARLAVYSGTFDPLTLGHEDVIARAARLFDQLIVAVAAAHHKKTQFTLEQRLSLARQSLAEWPQVRVLPFDGLIMDFCRQHGATAVVRGIRNASDFDYEAQMAAMNRKLLPTVETVFVLPQPELQCISSTLVREIARLGGDVSALVNPAVAAQLRSAHSAALH</sequence>
<dbReference type="Pfam" id="PF01467">
    <property type="entry name" value="CTP_transf_like"/>
    <property type="match status" value="1"/>
</dbReference>
<evidence type="ECO:0000256" key="4">
    <source>
        <dbReference type="ARBA" id="ARBA00022741"/>
    </source>
</evidence>
<feature type="domain" description="Cytidyltransferase-like" evidence="10">
    <location>
        <begin position="25"/>
        <end position="153"/>
    </location>
</feature>
<comment type="subunit">
    <text evidence="9">Homohexamer.</text>
</comment>
<comment type="catalytic activity">
    <reaction evidence="8 9">
        <text>(R)-4'-phosphopantetheine + ATP + H(+) = 3'-dephospho-CoA + diphosphate</text>
        <dbReference type="Rhea" id="RHEA:19801"/>
        <dbReference type="ChEBI" id="CHEBI:15378"/>
        <dbReference type="ChEBI" id="CHEBI:30616"/>
        <dbReference type="ChEBI" id="CHEBI:33019"/>
        <dbReference type="ChEBI" id="CHEBI:57328"/>
        <dbReference type="ChEBI" id="CHEBI:61723"/>
        <dbReference type="EC" id="2.7.7.3"/>
    </reaction>
</comment>
<evidence type="ECO:0000259" key="10">
    <source>
        <dbReference type="Pfam" id="PF01467"/>
    </source>
</evidence>
<accession>A0A060NMT6</accession>
<keyword evidence="12" id="KW-1185">Reference proteome</keyword>
<keyword evidence="3 9" id="KW-0548">Nucleotidyltransferase</keyword>
<name>A0A060NMT6_9BURK</name>
<feature type="binding site" evidence="9">
    <location>
        <begin position="108"/>
        <end position="110"/>
    </location>
    <ligand>
        <name>ATP</name>
        <dbReference type="ChEBI" id="CHEBI:30616"/>
    </ligand>
</feature>
<dbReference type="GO" id="GO:0005737">
    <property type="term" value="C:cytoplasm"/>
    <property type="evidence" value="ECO:0007669"/>
    <property type="project" value="UniProtKB-SubCell"/>
</dbReference>
<feature type="binding site" evidence="9">
    <location>
        <begin position="143"/>
        <end position="149"/>
    </location>
    <ligand>
        <name>ATP</name>
        <dbReference type="ChEBI" id="CHEBI:30616"/>
    </ligand>
</feature>
<proteinExistence type="inferred from homology"/>
<dbReference type="PANTHER" id="PTHR21342:SF1">
    <property type="entry name" value="PHOSPHOPANTETHEINE ADENYLYLTRANSFERASE"/>
    <property type="match status" value="1"/>
</dbReference>
<evidence type="ECO:0000256" key="9">
    <source>
        <dbReference type="HAMAP-Rule" id="MF_00151"/>
    </source>
</evidence>
<feature type="binding site" evidence="9">
    <location>
        <position position="107"/>
    </location>
    <ligand>
        <name>substrate</name>
    </ligand>
</feature>
<dbReference type="InterPro" id="IPR004821">
    <property type="entry name" value="Cyt_trans-like"/>
</dbReference>
<evidence type="ECO:0000256" key="1">
    <source>
        <dbReference type="ARBA" id="ARBA00022490"/>
    </source>
</evidence>
<keyword evidence="4 9" id="KW-0547">Nucleotide-binding</keyword>
<feature type="binding site" evidence="9">
    <location>
        <position position="93"/>
    </location>
    <ligand>
        <name>substrate</name>
    </ligand>
</feature>
<dbReference type="RefSeq" id="WP_082027225.1">
    <property type="nucleotide sequence ID" value="NZ_AP014569.1"/>
</dbReference>
<feature type="binding site" evidence="9">
    <location>
        <position position="61"/>
    </location>
    <ligand>
        <name>substrate</name>
    </ligand>
</feature>
<protein>
    <recommendedName>
        <fullName evidence="9">Phosphopantetheine adenylyltransferase</fullName>
        <ecNumber evidence="9">2.7.7.3</ecNumber>
    </recommendedName>
    <alternativeName>
        <fullName evidence="9">Dephospho-CoA pyrophosphorylase</fullName>
    </alternativeName>
    <alternativeName>
        <fullName evidence="9">Pantetheine-phosphate adenylyltransferase</fullName>
        <shortName evidence="9">PPAT</shortName>
    </alternativeName>
</protein>
<dbReference type="Proteomes" id="UP000066014">
    <property type="component" value="Chromosome"/>
</dbReference>
<feature type="site" description="Transition state stabilizer" evidence="9">
    <location>
        <position position="37"/>
    </location>
</feature>
<evidence type="ECO:0000313" key="11">
    <source>
        <dbReference type="EMBL" id="BAO83102.1"/>
    </source>
</evidence>
<dbReference type="SUPFAM" id="SSF52374">
    <property type="entry name" value="Nucleotidylyl transferase"/>
    <property type="match status" value="1"/>
</dbReference>
<comment type="pathway">
    <text evidence="9">Cofactor biosynthesis; coenzyme A biosynthesis; CoA from (R)-pantothenate: step 4/5.</text>
</comment>
<dbReference type="GO" id="GO:0004595">
    <property type="term" value="F:pantetheine-phosphate adenylyltransferase activity"/>
    <property type="evidence" value="ECO:0007669"/>
    <property type="project" value="UniProtKB-UniRule"/>
</dbReference>
<comment type="function">
    <text evidence="9">Reversibly transfers an adenylyl group from ATP to 4'-phosphopantetheine, yielding dephospho-CoA (dPCoA) and pyrophosphate.</text>
</comment>
<dbReference type="PRINTS" id="PR01020">
    <property type="entry name" value="LPSBIOSNTHSS"/>
</dbReference>
<keyword evidence="7 9" id="KW-0173">Coenzyme A biosynthesis</keyword>
<dbReference type="InterPro" id="IPR001980">
    <property type="entry name" value="PPAT"/>
</dbReference>
<dbReference type="NCBIfam" id="TIGR01510">
    <property type="entry name" value="coaD_prev_kdtB"/>
    <property type="match status" value="1"/>
</dbReference>
<reference evidence="11 12" key="1">
    <citation type="journal article" date="2014" name="Nat. Commun.">
        <title>Physiological and genomic features of highly alkaliphilic hydrogen-utilizing Betaproteobacteria from a continental serpentinizing site.</title>
        <authorList>
            <person name="Suzuki S."/>
            <person name="Kuenen J.G."/>
            <person name="Schipper K."/>
            <person name="van der Velde S."/>
            <person name="Ishii S."/>
            <person name="Wu A."/>
            <person name="Sorokin D.Y."/>
            <person name="Tenney A."/>
            <person name="Meng X.Y."/>
            <person name="Morrill P.L."/>
            <person name="Kamagata Y."/>
            <person name="Muyzer G."/>
            <person name="Nealson K.H."/>
        </authorList>
    </citation>
    <scope>NUCLEOTIDE SEQUENCE [LARGE SCALE GENOMIC DNA]</scope>
    <source>
        <strain evidence="11 12">B1</strain>
    </source>
</reference>
<evidence type="ECO:0000256" key="3">
    <source>
        <dbReference type="ARBA" id="ARBA00022695"/>
    </source>
</evidence>
<dbReference type="InterPro" id="IPR014729">
    <property type="entry name" value="Rossmann-like_a/b/a_fold"/>
</dbReference>
<dbReference type="CDD" id="cd02163">
    <property type="entry name" value="PPAT"/>
    <property type="match status" value="1"/>
</dbReference>
<dbReference type="GO" id="GO:0015937">
    <property type="term" value="P:coenzyme A biosynthetic process"/>
    <property type="evidence" value="ECO:0007669"/>
    <property type="project" value="UniProtKB-UniRule"/>
</dbReference>
<organism evidence="11 12">
    <name type="scientific">Serpentinimonas maccroryi</name>
    <dbReference type="NCBI Taxonomy" id="1458426"/>
    <lineage>
        <taxon>Bacteria</taxon>
        <taxon>Pseudomonadati</taxon>
        <taxon>Pseudomonadota</taxon>
        <taxon>Betaproteobacteria</taxon>
        <taxon>Burkholderiales</taxon>
        <taxon>Comamonadaceae</taxon>
        <taxon>Serpentinimonas</taxon>
    </lineage>
</organism>